<dbReference type="InterPro" id="IPR029044">
    <property type="entry name" value="Nucleotide-diphossugar_trans"/>
</dbReference>
<name>A0A1I0P4N6_9FIRM</name>
<sequence>MDIKVSVIVPVYNAERYLADCLGNLVNQTLSEIEIIIINDCSTDNSIKIINDCKAQFKDKIKVINFDKNQGPGAARNAAIEIACGKYIGFVDSDDIADISMYEKMYTEAEKHDYDVVDCGFYNEKEQQAILFTSDELKENLDNKKRSELIAAGGYICTKIFKKKYLMDYHLRFRNEYVLEDSDFLTFIFSTIKSIGNVKEVLYKYTYTKDSLSSTTNVERYMKSVQASIKAIYEKTSKLSNYDQIRGAVEYQIIQMYSYAVVMILLSVQKKKAKKIKDLQKEVVMLSAMAAIKKELIVGDYENNIYVKNKINEHDIHLMKMNDQNSEALVTLIV</sequence>
<dbReference type="Proteomes" id="UP000199701">
    <property type="component" value="Unassembled WGS sequence"/>
</dbReference>
<evidence type="ECO:0000313" key="2">
    <source>
        <dbReference type="EMBL" id="SEW09006.1"/>
    </source>
</evidence>
<keyword evidence="3" id="KW-1185">Reference proteome</keyword>
<accession>A0A1I0P4N6</accession>
<keyword evidence="2" id="KW-0808">Transferase</keyword>
<evidence type="ECO:0000259" key="1">
    <source>
        <dbReference type="Pfam" id="PF00535"/>
    </source>
</evidence>
<dbReference type="EMBL" id="FOJI01000004">
    <property type="protein sequence ID" value="SEW09006.1"/>
    <property type="molecule type" value="Genomic_DNA"/>
</dbReference>
<dbReference type="InterPro" id="IPR001173">
    <property type="entry name" value="Glyco_trans_2-like"/>
</dbReference>
<dbReference type="Gene3D" id="3.90.550.10">
    <property type="entry name" value="Spore Coat Polysaccharide Biosynthesis Protein SpsA, Chain A"/>
    <property type="match status" value="1"/>
</dbReference>
<dbReference type="STRING" id="99656.SAMN05421659_104141"/>
<dbReference type="PANTHER" id="PTHR22916">
    <property type="entry name" value="GLYCOSYLTRANSFERASE"/>
    <property type="match status" value="1"/>
</dbReference>
<proteinExistence type="predicted"/>
<dbReference type="AlphaFoldDB" id="A0A1I0P4N6"/>
<dbReference type="CDD" id="cd00761">
    <property type="entry name" value="Glyco_tranf_GTA_type"/>
    <property type="match status" value="1"/>
</dbReference>
<dbReference type="SUPFAM" id="SSF53448">
    <property type="entry name" value="Nucleotide-diphospho-sugar transferases"/>
    <property type="match status" value="1"/>
</dbReference>
<reference evidence="2 3" key="1">
    <citation type="submission" date="2016-10" db="EMBL/GenBank/DDBJ databases">
        <authorList>
            <person name="de Groot N.N."/>
        </authorList>
    </citation>
    <scope>NUCLEOTIDE SEQUENCE [LARGE SCALE GENOMIC DNA]</scope>
    <source>
        <strain evidence="2 3">DSM 9179</strain>
    </source>
</reference>
<feature type="domain" description="Glycosyltransferase 2-like" evidence="1">
    <location>
        <begin position="6"/>
        <end position="135"/>
    </location>
</feature>
<evidence type="ECO:0000313" key="3">
    <source>
        <dbReference type="Proteomes" id="UP000199701"/>
    </source>
</evidence>
<dbReference type="PANTHER" id="PTHR22916:SF3">
    <property type="entry name" value="UDP-GLCNAC:BETAGAL BETA-1,3-N-ACETYLGLUCOSAMINYLTRANSFERASE-LIKE PROTEIN 1"/>
    <property type="match status" value="1"/>
</dbReference>
<protein>
    <submittedName>
        <fullName evidence="2">Glycosyltransferase involved in cell wall bisynthesis</fullName>
    </submittedName>
</protein>
<organism evidence="2 3">
    <name type="scientific">[Clostridium] fimetarium</name>
    <dbReference type="NCBI Taxonomy" id="99656"/>
    <lineage>
        <taxon>Bacteria</taxon>
        <taxon>Bacillati</taxon>
        <taxon>Bacillota</taxon>
        <taxon>Clostridia</taxon>
        <taxon>Lachnospirales</taxon>
        <taxon>Lachnospiraceae</taxon>
    </lineage>
</organism>
<dbReference type="RefSeq" id="WP_170841326.1">
    <property type="nucleotide sequence ID" value="NZ_FOJI01000004.1"/>
</dbReference>
<dbReference type="Pfam" id="PF00535">
    <property type="entry name" value="Glycos_transf_2"/>
    <property type="match status" value="1"/>
</dbReference>
<gene>
    <name evidence="2" type="ORF">SAMN05421659_104141</name>
</gene>
<dbReference type="GO" id="GO:0016758">
    <property type="term" value="F:hexosyltransferase activity"/>
    <property type="evidence" value="ECO:0007669"/>
    <property type="project" value="UniProtKB-ARBA"/>
</dbReference>